<name>A0ABN9TCD2_9DINO</name>
<accession>A0ABN9TCD2</accession>
<gene>
    <name evidence="4" type="ORF">PCOR1329_LOCUS37323</name>
</gene>
<sequence>MAPPSAIGTPSRGVAASLGSRSASCERWRSAVARAQAAANLDMGSIERAQQRELCFRKCKAAKGLALRTRALVAETLSQMSQATAGMDFQTARERCATATAASRERHDRRHELLEKVQQGARRILSAGHSMERSRSPSPCSVQSEALMRGATSSDESAFQEAGVLVGAGSAGLMSSRAALQSESDSEGGCCPPAGPGGRGAGTSGPTKVDSLLQALRVEPADDLERAAKFGLYEAYFAEVESMRGILIKFHGESRPLLDQQMAAWMDKQLQDIDSKENMGISETRDWFVYHMMWQAHGNNRKMTSKLDLWEEKISSLCAVDQQPCPICLQGYTCDRPPQTLGCCHKSCTRCWGHWTTFMHGMGKPAFCPSCHRQEFLGSVSSPAEVAGVRAISPQSRGRSPPPPFGQYTESAAPADDVTAHGRAPLAPGSLTKISL</sequence>
<keyword evidence="1" id="KW-0479">Metal-binding</keyword>
<comment type="caution">
    <text evidence="4">The sequence shown here is derived from an EMBL/GenBank/DDBJ whole genome shotgun (WGS) entry which is preliminary data.</text>
</comment>
<feature type="domain" description="RING-type" evidence="3">
    <location>
        <begin position="325"/>
        <end position="372"/>
    </location>
</feature>
<dbReference type="CDD" id="cd16449">
    <property type="entry name" value="RING-HC"/>
    <property type="match status" value="1"/>
</dbReference>
<evidence type="ECO:0000259" key="3">
    <source>
        <dbReference type="PROSITE" id="PS50089"/>
    </source>
</evidence>
<dbReference type="InterPro" id="IPR013083">
    <property type="entry name" value="Znf_RING/FYVE/PHD"/>
</dbReference>
<evidence type="ECO:0000313" key="5">
    <source>
        <dbReference type="Proteomes" id="UP001189429"/>
    </source>
</evidence>
<organism evidence="4 5">
    <name type="scientific">Prorocentrum cordatum</name>
    <dbReference type="NCBI Taxonomy" id="2364126"/>
    <lineage>
        <taxon>Eukaryota</taxon>
        <taxon>Sar</taxon>
        <taxon>Alveolata</taxon>
        <taxon>Dinophyceae</taxon>
        <taxon>Prorocentrales</taxon>
        <taxon>Prorocentraceae</taxon>
        <taxon>Prorocentrum</taxon>
    </lineage>
</organism>
<reference evidence="4" key="1">
    <citation type="submission" date="2023-10" db="EMBL/GenBank/DDBJ databases">
        <authorList>
            <person name="Chen Y."/>
            <person name="Shah S."/>
            <person name="Dougan E. K."/>
            <person name="Thang M."/>
            <person name="Chan C."/>
        </authorList>
    </citation>
    <scope>NUCLEOTIDE SEQUENCE [LARGE SCALE GENOMIC DNA]</scope>
</reference>
<evidence type="ECO:0000313" key="4">
    <source>
        <dbReference type="EMBL" id="CAK0842554.1"/>
    </source>
</evidence>
<evidence type="ECO:0000256" key="2">
    <source>
        <dbReference type="SAM" id="MobiDB-lite"/>
    </source>
</evidence>
<feature type="region of interest" description="Disordered" evidence="2">
    <location>
        <begin position="177"/>
        <end position="207"/>
    </location>
</feature>
<dbReference type="EMBL" id="CAUYUJ010014525">
    <property type="protein sequence ID" value="CAK0842554.1"/>
    <property type="molecule type" value="Genomic_DNA"/>
</dbReference>
<evidence type="ECO:0000256" key="1">
    <source>
        <dbReference type="PROSITE-ProRule" id="PRU00175"/>
    </source>
</evidence>
<feature type="region of interest" description="Disordered" evidence="2">
    <location>
        <begin position="389"/>
        <end position="436"/>
    </location>
</feature>
<keyword evidence="1" id="KW-0863">Zinc-finger</keyword>
<protein>
    <recommendedName>
        <fullName evidence="3">RING-type domain-containing protein</fullName>
    </recommendedName>
</protein>
<keyword evidence="1" id="KW-0862">Zinc</keyword>
<proteinExistence type="predicted"/>
<dbReference type="SUPFAM" id="SSF57850">
    <property type="entry name" value="RING/U-box"/>
    <property type="match status" value="1"/>
</dbReference>
<dbReference type="PROSITE" id="PS50089">
    <property type="entry name" value="ZF_RING_2"/>
    <property type="match status" value="1"/>
</dbReference>
<dbReference type="Gene3D" id="3.30.40.10">
    <property type="entry name" value="Zinc/RING finger domain, C3HC4 (zinc finger)"/>
    <property type="match status" value="1"/>
</dbReference>
<keyword evidence="5" id="KW-1185">Reference proteome</keyword>
<dbReference type="Proteomes" id="UP001189429">
    <property type="component" value="Unassembled WGS sequence"/>
</dbReference>
<dbReference type="InterPro" id="IPR001841">
    <property type="entry name" value="Znf_RING"/>
</dbReference>